<dbReference type="InterPro" id="IPR055301">
    <property type="entry name" value="Lea14-like_2"/>
</dbReference>
<keyword evidence="1" id="KW-1133">Transmembrane helix</keyword>
<name>A0AA87Z1V1_FICCA</name>
<proteinExistence type="predicted"/>
<comment type="caution">
    <text evidence="2">The sequence shown here is derived from an EMBL/GenBank/DDBJ whole genome shotgun (WGS) entry which is preliminary data.</text>
</comment>
<organism evidence="2 3">
    <name type="scientific">Ficus carica</name>
    <name type="common">Common fig</name>
    <dbReference type="NCBI Taxonomy" id="3494"/>
    <lineage>
        <taxon>Eukaryota</taxon>
        <taxon>Viridiplantae</taxon>
        <taxon>Streptophyta</taxon>
        <taxon>Embryophyta</taxon>
        <taxon>Tracheophyta</taxon>
        <taxon>Spermatophyta</taxon>
        <taxon>Magnoliopsida</taxon>
        <taxon>eudicotyledons</taxon>
        <taxon>Gunneridae</taxon>
        <taxon>Pentapetalae</taxon>
        <taxon>rosids</taxon>
        <taxon>fabids</taxon>
        <taxon>Rosales</taxon>
        <taxon>Moraceae</taxon>
        <taxon>Ficeae</taxon>
        <taxon>Ficus</taxon>
    </lineage>
</organism>
<sequence length="169" mass="18470">MKSSSTNSHKCLKICCVITTIFLIIVAVVFTTLWFTVLKPKDPEITAHPDGLETINPFSMLVITNLTLNMTFTIDNHRNVGTFKFKNATGYLNYHGDIVAEIPIGKNFVAGHGKLNVTSSVDLMVSKIISNPLFFNDVGEGSLNLTATSALHGKVFQQSFLDNQGSAFS</sequence>
<accession>A0AA87Z1V1</accession>
<keyword evidence="3" id="KW-1185">Reference proteome</keyword>
<gene>
    <name evidence="2" type="ORF">TIFTF001_000346</name>
</gene>
<evidence type="ECO:0000313" key="2">
    <source>
        <dbReference type="EMBL" id="GMN23989.1"/>
    </source>
</evidence>
<dbReference type="EMBL" id="BTGU01000001">
    <property type="protein sequence ID" value="GMN23989.1"/>
    <property type="molecule type" value="Genomic_DNA"/>
</dbReference>
<dbReference type="PANTHER" id="PTHR31852">
    <property type="entry name" value="LATE EMBRYOGENESIS ABUNDANT (LEA) HYDROXYPROLINE-RICH GLYCOPROTEIN FAMILY"/>
    <property type="match status" value="1"/>
</dbReference>
<evidence type="ECO:0000256" key="1">
    <source>
        <dbReference type="SAM" id="Phobius"/>
    </source>
</evidence>
<protein>
    <recommendedName>
        <fullName evidence="4">Late embryogenesis abundant protein LEA-2 subgroup domain-containing protein</fullName>
    </recommendedName>
</protein>
<dbReference type="Proteomes" id="UP001187192">
    <property type="component" value="Unassembled WGS sequence"/>
</dbReference>
<keyword evidence="1" id="KW-0472">Membrane</keyword>
<keyword evidence="1" id="KW-0812">Transmembrane</keyword>
<feature type="transmembrane region" description="Helical" evidence="1">
    <location>
        <begin position="12"/>
        <end position="35"/>
    </location>
</feature>
<dbReference type="AlphaFoldDB" id="A0AA87Z1V1"/>
<evidence type="ECO:0008006" key="4">
    <source>
        <dbReference type="Google" id="ProtNLM"/>
    </source>
</evidence>
<reference evidence="2" key="1">
    <citation type="submission" date="2023-07" db="EMBL/GenBank/DDBJ databases">
        <title>draft genome sequence of fig (Ficus carica).</title>
        <authorList>
            <person name="Takahashi T."/>
            <person name="Nishimura K."/>
        </authorList>
    </citation>
    <scope>NUCLEOTIDE SEQUENCE</scope>
</reference>
<evidence type="ECO:0000313" key="3">
    <source>
        <dbReference type="Proteomes" id="UP001187192"/>
    </source>
</evidence>